<name>A0A930V566_9ACTN</name>
<dbReference type="PANTHER" id="PTHR36456">
    <property type="entry name" value="UPF0232 PROTEIN SCO3875"/>
    <property type="match status" value="1"/>
</dbReference>
<proteinExistence type="predicted"/>
<gene>
    <name evidence="2" type="ORF">ISG29_19940</name>
</gene>
<feature type="compositionally biased region" description="Acidic residues" evidence="1">
    <location>
        <begin position="1"/>
        <end position="10"/>
    </location>
</feature>
<protein>
    <submittedName>
        <fullName evidence="2">DUF721 domain-containing protein</fullName>
    </submittedName>
</protein>
<feature type="region of interest" description="Disordered" evidence="1">
    <location>
        <begin position="1"/>
        <end position="65"/>
    </location>
</feature>
<feature type="compositionally biased region" description="Basic and acidic residues" evidence="1">
    <location>
        <begin position="164"/>
        <end position="176"/>
    </location>
</feature>
<feature type="compositionally biased region" description="Basic and acidic residues" evidence="1">
    <location>
        <begin position="11"/>
        <end position="22"/>
    </location>
</feature>
<accession>A0A930V566</accession>
<feature type="region of interest" description="Disordered" evidence="1">
    <location>
        <begin position="151"/>
        <end position="176"/>
    </location>
</feature>
<evidence type="ECO:0000313" key="2">
    <source>
        <dbReference type="EMBL" id="MBF4163950.1"/>
    </source>
</evidence>
<dbReference type="InterPro" id="IPR007922">
    <property type="entry name" value="DciA-like"/>
</dbReference>
<evidence type="ECO:0000256" key="1">
    <source>
        <dbReference type="SAM" id="MobiDB-lite"/>
    </source>
</evidence>
<organism evidence="2 3">
    <name type="scientific">Nocardioides acrostichi</name>
    <dbReference type="NCBI Taxonomy" id="2784339"/>
    <lineage>
        <taxon>Bacteria</taxon>
        <taxon>Bacillati</taxon>
        <taxon>Actinomycetota</taxon>
        <taxon>Actinomycetes</taxon>
        <taxon>Propionibacteriales</taxon>
        <taxon>Nocardioidaceae</taxon>
        <taxon>Nocardioides</taxon>
    </lineage>
</organism>
<keyword evidence="3" id="KW-1185">Reference proteome</keyword>
<dbReference type="Proteomes" id="UP000656804">
    <property type="component" value="Unassembled WGS sequence"/>
</dbReference>
<dbReference type="EMBL" id="JADIVZ010000017">
    <property type="protein sequence ID" value="MBF4163950.1"/>
    <property type="molecule type" value="Genomic_DNA"/>
</dbReference>
<dbReference type="PANTHER" id="PTHR36456:SF1">
    <property type="entry name" value="UPF0232 PROTEIN SCO3875"/>
    <property type="match status" value="1"/>
</dbReference>
<comment type="caution">
    <text evidence="2">The sequence shown here is derived from an EMBL/GenBank/DDBJ whole genome shotgun (WGS) entry which is preliminary data.</text>
</comment>
<reference evidence="2" key="1">
    <citation type="submission" date="2020-11" db="EMBL/GenBank/DDBJ databases">
        <title>Nocardioides sp. CBS4Y-1, whole genome shotgun sequence.</title>
        <authorList>
            <person name="Tuo L."/>
        </authorList>
    </citation>
    <scope>NUCLEOTIDE SEQUENCE</scope>
    <source>
        <strain evidence="2">CBS4Y-1</strain>
    </source>
</reference>
<evidence type="ECO:0000313" key="3">
    <source>
        <dbReference type="Proteomes" id="UP000656804"/>
    </source>
</evidence>
<dbReference type="AlphaFoldDB" id="A0A930V566"/>
<dbReference type="Pfam" id="PF05258">
    <property type="entry name" value="DciA"/>
    <property type="match status" value="1"/>
</dbReference>
<sequence length="176" mass="19091">MAQGPAEDEGEEHRTDGLDLARRAARSLAAAGGEPARRRPGRRPTGAPKAGRRGRPDDRDPQLLDGSLSRLVSDRGWELDLRVHGIFGRWPTLVGEEIAAHSTPETFDDGRLVLRTDSTAWATQLRLLTPQLIARLADELGAGTVASIEVLGPHGPSWRKGPRSVRDGRGPRDTYG</sequence>